<proteinExistence type="predicted"/>
<dbReference type="EMBL" id="JBICBT010000293">
    <property type="protein sequence ID" value="KAL3118117.1"/>
    <property type="molecule type" value="Genomic_DNA"/>
</dbReference>
<name>A0ABD2LSA7_9BILA</name>
<dbReference type="Gene3D" id="1.10.1410.10">
    <property type="match status" value="1"/>
</dbReference>
<keyword evidence="3" id="KW-1185">Reference proteome</keyword>
<protein>
    <recommendedName>
        <fullName evidence="4">Polymerase nucleotidyl transferase domain-containing protein</fullName>
    </recommendedName>
</protein>
<reference evidence="2 3" key="1">
    <citation type="submission" date="2024-10" db="EMBL/GenBank/DDBJ databases">
        <authorList>
            <person name="Kim D."/>
        </authorList>
    </citation>
    <scope>NUCLEOTIDE SEQUENCE [LARGE SCALE GENOMIC DNA]</scope>
    <source>
        <strain evidence="2">BH-2024</strain>
    </source>
</reference>
<accession>A0ABD2LSA7</accession>
<dbReference type="AlphaFoldDB" id="A0ABD2LSA7"/>
<sequence>MTVPSAVVAPPFFVVHLRPFLRPCAMPSKIVPMHRRQLCTMLPPSRVVAAVVAPLPSSSNFSFSSIPCSSSSPSSSSSVFHAFRSLSSSTSAFDNNNNVPSLDELKRKNAAQIEQLSVAITNHCANSFERNKELRARVRPMVTRLGRAICAPTGRSRLVLIGSIASGMAFDASSDLDLAFVYCGTTQKEQEKFLQDFWTSSFGFVRSFLESIADIVRESCNAHPSKEFLMSQAPEIISHTYVPLIVAKFDNGTHFDIGFPRFDFQSLRNTLMIRYYMQADRRFLLLFHWLRIVFIQMGLKNSKNGLFSSYHTLLLVLHFLSQKEVPDNVLPAFCDLPYFIRDKLFAPAIFTVVQQLEQVPQSDKQSPPFWTSKCAKSVGELAVELVDYYAHFDPWTTAISIANGRTISVFRQLHAERPALKVMEPFSRVSSSRSPLLGEALVVGFQFLRDQMAAGHHLANFPSLDGLTEEFGDHVRGRGFPWAIFLDKNYIAPTPPQPTTTTEEEEEADDANDDAVNEAVNDVAFILPRGTGAGAALSNEQRVAERATIAGTAHNCGPARRHSPRDGAAPKQRAKIRAAGGQRSLAVARLPHSTTAFPEGRWHSAGAARHGIDSLKPLRSQQQWLISN</sequence>
<feature type="compositionally biased region" description="Acidic residues" evidence="1">
    <location>
        <begin position="502"/>
        <end position="512"/>
    </location>
</feature>
<evidence type="ECO:0000256" key="1">
    <source>
        <dbReference type="SAM" id="MobiDB-lite"/>
    </source>
</evidence>
<dbReference type="Proteomes" id="UP001620626">
    <property type="component" value="Unassembled WGS sequence"/>
</dbReference>
<dbReference type="Gene3D" id="3.30.460.10">
    <property type="entry name" value="Beta Polymerase, domain 2"/>
    <property type="match status" value="1"/>
</dbReference>
<evidence type="ECO:0000313" key="2">
    <source>
        <dbReference type="EMBL" id="KAL3118117.1"/>
    </source>
</evidence>
<dbReference type="SUPFAM" id="SSF81631">
    <property type="entry name" value="PAP/OAS1 substrate-binding domain"/>
    <property type="match status" value="1"/>
</dbReference>
<comment type="caution">
    <text evidence="2">The sequence shown here is derived from an EMBL/GenBank/DDBJ whole genome shotgun (WGS) entry which is preliminary data.</text>
</comment>
<dbReference type="PANTHER" id="PTHR12271">
    <property type="entry name" value="POLY A POLYMERASE CID PAP -RELATED"/>
    <property type="match status" value="1"/>
</dbReference>
<gene>
    <name evidence="2" type="ORF">niasHT_001891</name>
</gene>
<dbReference type="SUPFAM" id="SSF81301">
    <property type="entry name" value="Nucleotidyltransferase"/>
    <property type="match status" value="1"/>
</dbReference>
<organism evidence="2 3">
    <name type="scientific">Heterodera trifolii</name>
    <dbReference type="NCBI Taxonomy" id="157864"/>
    <lineage>
        <taxon>Eukaryota</taxon>
        <taxon>Metazoa</taxon>
        <taxon>Ecdysozoa</taxon>
        <taxon>Nematoda</taxon>
        <taxon>Chromadorea</taxon>
        <taxon>Rhabditida</taxon>
        <taxon>Tylenchina</taxon>
        <taxon>Tylenchomorpha</taxon>
        <taxon>Tylenchoidea</taxon>
        <taxon>Heteroderidae</taxon>
        <taxon>Heteroderinae</taxon>
        <taxon>Heterodera</taxon>
    </lineage>
</organism>
<evidence type="ECO:0008006" key="4">
    <source>
        <dbReference type="Google" id="ProtNLM"/>
    </source>
</evidence>
<feature type="region of interest" description="Disordered" evidence="1">
    <location>
        <begin position="491"/>
        <end position="512"/>
    </location>
</feature>
<dbReference type="PANTHER" id="PTHR12271:SF12">
    <property type="entry name" value="POLYMERASE NUCLEOTIDYL TRANSFERASE DOMAIN-CONTAINING PROTEIN"/>
    <property type="match status" value="1"/>
</dbReference>
<evidence type="ECO:0000313" key="3">
    <source>
        <dbReference type="Proteomes" id="UP001620626"/>
    </source>
</evidence>
<dbReference type="InterPro" id="IPR043519">
    <property type="entry name" value="NT_sf"/>
</dbReference>